<dbReference type="AlphaFoldDB" id="A0A7R9EK19"/>
<proteinExistence type="predicted"/>
<evidence type="ECO:0000313" key="1">
    <source>
        <dbReference type="EMBL" id="CAD7434690.1"/>
    </source>
</evidence>
<reference evidence="1" key="1">
    <citation type="submission" date="2020-11" db="EMBL/GenBank/DDBJ databases">
        <authorList>
            <person name="Tran Van P."/>
        </authorList>
    </citation>
    <scope>NUCLEOTIDE SEQUENCE</scope>
</reference>
<gene>
    <name evidence="1" type="ORF">TMSB3V08_LOCUS11340</name>
</gene>
<protein>
    <submittedName>
        <fullName evidence="1">Uncharacterized protein</fullName>
    </submittedName>
</protein>
<accession>A0A7R9EK19</accession>
<sequence length="147" mass="17266">MADMYVPMEMHVVSKRKLTPIAQCTLFVTFHQRLCQDGSFQPRVMDRWRPRIVSTANLEVWDRTPDLSQQLPAMVSRRKILSRSRDDLNIQSTYVLREDEEDVWYQKEKLYKSKQSKGKQLLFSHASLPDKWTTQESSEVTRTNGSA</sequence>
<dbReference type="EMBL" id="OB798055">
    <property type="protein sequence ID" value="CAD7434690.1"/>
    <property type="molecule type" value="Genomic_DNA"/>
</dbReference>
<organism evidence="1">
    <name type="scientific">Timema monikensis</name>
    <dbReference type="NCBI Taxonomy" id="170555"/>
    <lineage>
        <taxon>Eukaryota</taxon>
        <taxon>Metazoa</taxon>
        <taxon>Ecdysozoa</taxon>
        <taxon>Arthropoda</taxon>
        <taxon>Hexapoda</taxon>
        <taxon>Insecta</taxon>
        <taxon>Pterygota</taxon>
        <taxon>Neoptera</taxon>
        <taxon>Polyneoptera</taxon>
        <taxon>Phasmatodea</taxon>
        <taxon>Timematodea</taxon>
        <taxon>Timematoidea</taxon>
        <taxon>Timematidae</taxon>
        <taxon>Timema</taxon>
    </lineage>
</organism>
<name>A0A7R9EK19_9NEOP</name>